<organism evidence="1 2">
    <name type="scientific">Dermatophagoides farinae</name>
    <name type="common">American house dust mite</name>
    <dbReference type="NCBI Taxonomy" id="6954"/>
    <lineage>
        <taxon>Eukaryota</taxon>
        <taxon>Metazoa</taxon>
        <taxon>Ecdysozoa</taxon>
        <taxon>Arthropoda</taxon>
        <taxon>Chelicerata</taxon>
        <taxon>Arachnida</taxon>
        <taxon>Acari</taxon>
        <taxon>Acariformes</taxon>
        <taxon>Sarcoptiformes</taxon>
        <taxon>Astigmata</taxon>
        <taxon>Psoroptidia</taxon>
        <taxon>Analgoidea</taxon>
        <taxon>Pyroglyphidae</taxon>
        <taxon>Dermatophagoidinae</taxon>
        <taxon>Dermatophagoides</taxon>
    </lineage>
</organism>
<proteinExistence type="predicted"/>
<keyword evidence="2" id="KW-1185">Reference proteome</keyword>
<accession>A0A922L809</accession>
<name>A0A922L809_DERFA</name>
<protein>
    <submittedName>
        <fullName evidence="1">Uncharacterized protein</fullName>
    </submittedName>
</protein>
<evidence type="ECO:0000313" key="2">
    <source>
        <dbReference type="Proteomes" id="UP000790347"/>
    </source>
</evidence>
<dbReference type="Proteomes" id="UP000790347">
    <property type="component" value="Unassembled WGS sequence"/>
</dbReference>
<dbReference type="EMBL" id="ASGP02000002">
    <property type="protein sequence ID" value="KAH9521067.1"/>
    <property type="molecule type" value="Genomic_DNA"/>
</dbReference>
<gene>
    <name evidence="1" type="ORF">DERF_004746</name>
</gene>
<reference evidence="1" key="1">
    <citation type="submission" date="2013-05" db="EMBL/GenBank/DDBJ databases">
        <authorList>
            <person name="Yim A.K.Y."/>
            <person name="Chan T.F."/>
            <person name="Ji K.M."/>
            <person name="Liu X.Y."/>
            <person name="Zhou J.W."/>
            <person name="Li R.Q."/>
            <person name="Yang K.Y."/>
            <person name="Li J."/>
            <person name="Li M."/>
            <person name="Law P.T.W."/>
            <person name="Wu Y.L."/>
            <person name="Cai Z.L."/>
            <person name="Qin H."/>
            <person name="Bao Y."/>
            <person name="Leung R.K.K."/>
            <person name="Ng P.K.S."/>
            <person name="Zou J."/>
            <person name="Zhong X.J."/>
            <person name="Ran P.X."/>
            <person name="Zhong N.S."/>
            <person name="Liu Z.G."/>
            <person name="Tsui S.K.W."/>
        </authorList>
    </citation>
    <scope>NUCLEOTIDE SEQUENCE</scope>
    <source>
        <strain evidence="1">Derf</strain>
        <tissue evidence="1">Whole organism</tissue>
    </source>
</reference>
<dbReference type="AlphaFoldDB" id="A0A922L809"/>
<reference evidence="1" key="2">
    <citation type="journal article" date="2022" name="Res Sq">
        <title>Comparative Genomics Reveals Insights into the Divergent Evolution of Astigmatic Mites and Household Pest Adaptations.</title>
        <authorList>
            <person name="Xiong Q."/>
            <person name="Wan A.T.-Y."/>
            <person name="Liu X.-Y."/>
            <person name="Fung C.S.-H."/>
            <person name="Xiao X."/>
            <person name="Malainual N."/>
            <person name="Hou J."/>
            <person name="Wang L."/>
            <person name="Wang M."/>
            <person name="Yang K."/>
            <person name="Cui Y."/>
            <person name="Leung E."/>
            <person name="Nong W."/>
            <person name="Shin S.-K."/>
            <person name="Au S."/>
            <person name="Jeong K.Y."/>
            <person name="Chew F.T."/>
            <person name="Hui J."/>
            <person name="Leung T.F."/>
            <person name="Tungtrongchitr A."/>
            <person name="Zhong N."/>
            <person name="Liu Z."/>
            <person name="Tsui S."/>
        </authorList>
    </citation>
    <scope>NUCLEOTIDE SEQUENCE</scope>
    <source>
        <strain evidence="1">Derf</strain>
        <tissue evidence="1">Whole organism</tissue>
    </source>
</reference>
<evidence type="ECO:0000313" key="1">
    <source>
        <dbReference type="EMBL" id="KAH9521067.1"/>
    </source>
</evidence>
<sequence>MSIQSTEISTSGLAYFPKQKSGQFIDQYFSTIGSPSLLLTSRYRNKICHFRMNYTITLSNAVQL</sequence>
<comment type="caution">
    <text evidence="1">The sequence shown here is derived from an EMBL/GenBank/DDBJ whole genome shotgun (WGS) entry which is preliminary data.</text>
</comment>